<evidence type="ECO:0000256" key="1">
    <source>
        <dbReference type="SAM" id="MobiDB-lite"/>
    </source>
</evidence>
<gene>
    <name evidence="2" type="ORF">ILYODFUR_021341</name>
</gene>
<keyword evidence="3" id="KW-1185">Reference proteome</keyword>
<evidence type="ECO:0000313" key="3">
    <source>
        <dbReference type="Proteomes" id="UP001482620"/>
    </source>
</evidence>
<sequence length="113" mass="12711">MPECLPSVAETEPSDHSSLNFDFGSRSFWMIKITYVWWILFPSTKLAASCYPPSPEPRQKRTLSTLQRKYLNTELTPELTSTPSSAQVNHPDYSASHTWVPTPSTPGHLTSLT</sequence>
<organism evidence="2 3">
    <name type="scientific">Ilyodon furcidens</name>
    <name type="common">goldbreast splitfin</name>
    <dbReference type="NCBI Taxonomy" id="33524"/>
    <lineage>
        <taxon>Eukaryota</taxon>
        <taxon>Metazoa</taxon>
        <taxon>Chordata</taxon>
        <taxon>Craniata</taxon>
        <taxon>Vertebrata</taxon>
        <taxon>Euteleostomi</taxon>
        <taxon>Actinopterygii</taxon>
        <taxon>Neopterygii</taxon>
        <taxon>Teleostei</taxon>
        <taxon>Neoteleostei</taxon>
        <taxon>Acanthomorphata</taxon>
        <taxon>Ovalentaria</taxon>
        <taxon>Atherinomorphae</taxon>
        <taxon>Cyprinodontiformes</taxon>
        <taxon>Goodeidae</taxon>
        <taxon>Ilyodon</taxon>
    </lineage>
</organism>
<feature type="compositionally biased region" description="Polar residues" evidence="1">
    <location>
        <begin position="75"/>
        <end position="88"/>
    </location>
</feature>
<comment type="caution">
    <text evidence="2">The sequence shown here is derived from an EMBL/GenBank/DDBJ whole genome shotgun (WGS) entry which is preliminary data.</text>
</comment>
<accession>A0ABV0T154</accession>
<proteinExistence type="predicted"/>
<feature type="region of interest" description="Disordered" evidence="1">
    <location>
        <begin position="75"/>
        <end position="113"/>
    </location>
</feature>
<name>A0ABV0T154_9TELE</name>
<dbReference type="EMBL" id="JAHRIQ010013854">
    <property type="protein sequence ID" value="MEQ2225816.1"/>
    <property type="molecule type" value="Genomic_DNA"/>
</dbReference>
<feature type="compositionally biased region" description="Polar residues" evidence="1">
    <location>
        <begin position="95"/>
        <end position="113"/>
    </location>
</feature>
<reference evidence="2 3" key="1">
    <citation type="submission" date="2021-06" db="EMBL/GenBank/DDBJ databases">
        <authorList>
            <person name="Palmer J.M."/>
        </authorList>
    </citation>
    <scope>NUCLEOTIDE SEQUENCE [LARGE SCALE GENOMIC DNA]</scope>
    <source>
        <strain evidence="3">if_2019</strain>
        <tissue evidence="2">Muscle</tissue>
    </source>
</reference>
<dbReference type="Proteomes" id="UP001482620">
    <property type="component" value="Unassembled WGS sequence"/>
</dbReference>
<evidence type="ECO:0000313" key="2">
    <source>
        <dbReference type="EMBL" id="MEQ2225816.1"/>
    </source>
</evidence>
<protein>
    <submittedName>
        <fullName evidence="2">Uncharacterized protein</fullName>
    </submittedName>
</protein>